<dbReference type="EMBL" id="JBANRG010000047">
    <property type="protein sequence ID" value="KAK7445377.1"/>
    <property type="molecule type" value="Genomic_DNA"/>
</dbReference>
<dbReference type="PANTHER" id="PTHR10742">
    <property type="entry name" value="FLAVIN MONOAMINE OXIDASE"/>
    <property type="match status" value="1"/>
</dbReference>
<dbReference type="InterPro" id="IPR001613">
    <property type="entry name" value="Flavin_amine_oxidase"/>
</dbReference>
<keyword evidence="6" id="KW-1185">Reference proteome</keyword>
<name>A0ABR1J1P1_9AGAR</name>
<sequence length="563" mass="63225">MFLQIHIGLAQMQITTENVHQKVLSVGIVGGGMAGLYAALLLQKEGHRVHIFEASNRLGGRVYTHHFSTEPNQYFEAGAMRLPESGFQKIVFDLIKYLNENVDLPKERRIDLIPYVLNSEGNQLFINGVRTGGFQVMNTTPASIKWNVPPEYENKTPKELLYSVLNPFLERLEEDFDEGFKYLLQWDTYSFRFYLSSQVGWPDSVIDFVETVTSQTNQFALSVTELVMQNMDFSTANWYTIKDGMDRLPQAMAYVVGLQNITFGARITGIQIENTTSRVVLVKEGGQLSSAFDNVILAIPPAALKMISDRPRWDVEKEMAIRSMHFEPLYKIGMRFKTRFWETVCLGGQSTTDLPIRWIVYPSNGIGDKGSGVLLLYAWMTDAYTWLSLPPLDRRNLAIQCLQAFYPDVDVHNELIESFDVIWSTGSATGDAMFLPGQFTQRFEAARKAEGNIFFAGEHLSQHHTWIAGALLSSLYAVQQLVGNSALASLTSAYSLKSSSLKYLPPTPVVPGKVEFVDSQQMEKMPAEIDSLLLKNGVETALQVRMLVRGEYQGILSLEGQGA</sequence>
<dbReference type="Gene3D" id="1.10.405.10">
    <property type="entry name" value="Guanine Nucleotide Dissociation Inhibitor, domain 1"/>
    <property type="match status" value="1"/>
</dbReference>
<evidence type="ECO:0000256" key="1">
    <source>
        <dbReference type="ARBA" id="ARBA00001974"/>
    </source>
</evidence>
<comment type="cofactor">
    <cofactor evidence="1 3">
        <name>FAD</name>
        <dbReference type="ChEBI" id="CHEBI:57692"/>
    </cofactor>
</comment>
<keyword evidence="2 3" id="KW-0560">Oxidoreductase</keyword>
<dbReference type="InterPro" id="IPR050281">
    <property type="entry name" value="Flavin_monoamine_oxidase"/>
</dbReference>
<comment type="similarity">
    <text evidence="3">Belongs to the flavin monoamine oxidase family.</text>
</comment>
<evidence type="ECO:0000313" key="6">
    <source>
        <dbReference type="Proteomes" id="UP001498398"/>
    </source>
</evidence>
<dbReference type="InterPro" id="IPR036188">
    <property type="entry name" value="FAD/NAD-bd_sf"/>
</dbReference>
<dbReference type="Gene3D" id="3.50.50.60">
    <property type="entry name" value="FAD/NAD(P)-binding domain"/>
    <property type="match status" value="1"/>
</dbReference>
<keyword evidence="3" id="KW-0285">Flavoprotein</keyword>
<reference evidence="5 6" key="1">
    <citation type="submission" date="2024-01" db="EMBL/GenBank/DDBJ databases">
        <title>A draft genome for the cacao thread blight pathogen Marasmiellus scandens.</title>
        <authorList>
            <person name="Baruah I.K."/>
            <person name="Leung J."/>
            <person name="Bukari Y."/>
            <person name="Amoako-Attah I."/>
            <person name="Meinhardt L.W."/>
            <person name="Bailey B.A."/>
            <person name="Cohen S.P."/>
        </authorList>
    </citation>
    <scope>NUCLEOTIDE SEQUENCE [LARGE SCALE GENOMIC DNA]</scope>
    <source>
        <strain evidence="5 6">GH-19</strain>
    </source>
</reference>
<protein>
    <recommendedName>
        <fullName evidence="3">Amine oxidase</fullName>
        <ecNumber evidence="3">1.4.3.-</ecNumber>
    </recommendedName>
</protein>
<accession>A0ABR1J1P1</accession>
<dbReference type="Gene3D" id="3.90.660.10">
    <property type="match status" value="1"/>
</dbReference>
<dbReference type="PRINTS" id="PR00757">
    <property type="entry name" value="AMINEOXDASEF"/>
</dbReference>
<dbReference type="Pfam" id="PF01593">
    <property type="entry name" value="Amino_oxidase"/>
    <property type="match status" value="1"/>
</dbReference>
<dbReference type="PANTHER" id="PTHR10742:SF342">
    <property type="entry name" value="AMINE OXIDASE"/>
    <property type="match status" value="1"/>
</dbReference>
<dbReference type="SUPFAM" id="SSF54373">
    <property type="entry name" value="FAD-linked reductases, C-terminal domain"/>
    <property type="match status" value="1"/>
</dbReference>
<proteinExistence type="inferred from homology"/>
<evidence type="ECO:0000256" key="2">
    <source>
        <dbReference type="ARBA" id="ARBA00023002"/>
    </source>
</evidence>
<organism evidence="5 6">
    <name type="scientific">Marasmiellus scandens</name>
    <dbReference type="NCBI Taxonomy" id="2682957"/>
    <lineage>
        <taxon>Eukaryota</taxon>
        <taxon>Fungi</taxon>
        <taxon>Dikarya</taxon>
        <taxon>Basidiomycota</taxon>
        <taxon>Agaricomycotina</taxon>
        <taxon>Agaricomycetes</taxon>
        <taxon>Agaricomycetidae</taxon>
        <taxon>Agaricales</taxon>
        <taxon>Marasmiineae</taxon>
        <taxon>Omphalotaceae</taxon>
        <taxon>Marasmiellus</taxon>
    </lineage>
</organism>
<evidence type="ECO:0000256" key="3">
    <source>
        <dbReference type="RuleBase" id="RU362067"/>
    </source>
</evidence>
<evidence type="ECO:0000313" key="5">
    <source>
        <dbReference type="EMBL" id="KAK7445377.1"/>
    </source>
</evidence>
<dbReference type="EC" id="1.4.3.-" evidence="3"/>
<dbReference type="SUPFAM" id="SSF51905">
    <property type="entry name" value="FAD/NAD(P)-binding domain"/>
    <property type="match status" value="1"/>
</dbReference>
<evidence type="ECO:0000259" key="4">
    <source>
        <dbReference type="Pfam" id="PF01593"/>
    </source>
</evidence>
<dbReference type="Proteomes" id="UP001498398">
    <property type="component" value="Unassembled WGS sequence"/>
</dbReference>
<keyword evidence="3" id="KW-0274">FAD</keyword>
<comment type="caution">
    <text evidence="5">The sequence shown here is derived from an EMBL/GenBank/DDBJ whole genome shotgun (WGS) entry which is preliminary data.</text>
</comment>
<dbReference type="InterPro" id="IPR002937">
    <property type="entry name" value="Amino_oxidase"/>
</dbReference>
<feature type="domain" description="Amine oxidase" evidence="4">
    <location>
        <begin position="33"/>
        <end position="481"/>
    </location>
</feature>
<gene>
    <name evidence="5" type="ORF">VKT23_014794</name>
</gene>